<sequence length="110" mass="11002">MAFDDAGVPGQGQAGDDGIAISVDAGGEGVEAGQVVLPDGLEPVRQALALALGEHGREVPDVAGQSVEFGAVRPDGLGLDLLGLGQVVGVPEDPSGDRSGRGRPCGHRPW</sequence>
<dbReference type="OrthoDB" id="9814944at2"/>
<name>A0A3G2J6D9_9ACTN</name>
<evidence type="ECO:0000313" key="2">
    <source>
        <dbReference type="EMBL" id="AYN37744.1"/>
    </source>
</evidence>
<evidence type="ECO:0000313" key="3">
    <source>
        <dbReference type="Proteomes" id="UP000268329"/>
    </source>
</evidence>
<proteinExistence type="predicted"/>
<protein>
    <submittedName>
        <fullName evidence="2">Uncharacterized protein</fullName>
    </submittedName>
</protein>
<feature type="region of interest" description="Disordered" evidence="1">
    <location>
        <begin position="88"/>
        <end position="110"/>
    </location>
</feature>
<gene>
    <name evidence="2" type="ORF">D9753_00630</name>
</gene>
<evidence type="ECO:0000256" key="1">
    <source>
        <dbReference type="SAM" id="MobiDB-lite"/>
    </source>
</evidence>
<accession>A0A3G2J6D9</accession>
<organism evidence="2 3">
    <name type="scientific">Streptomyces dangxiongensis</name>
    <dbReference type="NCBI Taxonomy" id="1442032"/>
    <lineage>
        <taxon>Bacteria</taxon>
        <taxon>Bacillati</taxon>
        <taxon>Actinomycetota</taxon>
        <taxon>Actinomycetes</taxon>
        <taxon>Kitasatosporales</taxon>
        <taxon>Streptomycetaceae</taxon>
        <taxon>Streptomyces</taxon>
    </lineage>
</organism>
<dbReference type="Proteomes" id="UP000268329">
    <property type="component" value="Chromosome"/>
</dbReference>
<reference evidence="2 3" key="1">
    <citation type="submission" date="2018-10" db="EMBL/GenBank/DDBJ databases">
        <title>The genome of Streptomyces dangxiongensis Z022.</title>
        <authorList>
            <person name="Zhang B."/>
        </authorList>
    </citation>
    <scope>NUCLEOTIDE SEQUENCE [LARGE SCALE GENOMIC DNA]</scope>
    <source>
        <strain evidence="2 3">Z022</strain>
    </source>
</reference>
<dbReference type="AlphaFoldDB" id="A0A3G2J6D9"/>
<dbReference type="KEGG" id="sdd:D9753_00630"/>
<feature type="region of interest" description="Disordered" evidence="1">
    <location>
        <begin position="1"/>
        <end position="23"/>
    </location>
</feature>
<dbReference type="EMBL" id="CP033073">
    <property type="protein sequence ID" value="AYN37744.1"/>
    <property type="molecule type" value="Genomic_DNA"/>
</dbReference>
<keyword evidence="3" id="KW-1185">Reference proteome</keyword>